<keyword evidence="3" id="KW-1185">Reference proteome</keyword>
<reference evidence="2 3" key="1">
    <citation type="submission" date="2024-03" db="EMBL/GenBank/DDBJ databases">
        <authorList>
            <person name="Jo J.-H."/>
        </authorList>
    </citation>
    <scope>NUCLEOTIDE SEQUENCE [LARGE SCALE GENOMIC DNA]</scope>
    <source>
        <strain evidence="2 3">PS1R-30</strain>
    </source>
</reference>
<evidence type="ECO:0000256" key="1">
    <source>
        <dbReference type="SAM" id="MobiDB-lite"/>
    </source>
</evidence>
<feature type="region of interest" description="Disordered" evidence="1">
    <location>
        <begin position="27"/>
        <end position="47"/>
    </location>
</feature>
<dbReference type="EMBL" id="JBBHJZ010000002">
    <property type="protein sequence ID" value="MEJ5977266.1"/>
    <property type="molecule type" value="Genomic_DNA"/>
</dbReference>
<name>A0ABU8RW65_9SPHN</name>
<dbReference type="RefSeq" id="WP_339587207.1">
    <property type="nucleotide sequence ID" value="NZ_JBBHJZ010000002.1"/>
</dbReference>
<evidence type="ECO:0000313" key="3">
    <source>
        <dbReference type="Proteomes" id="UP001361239"/>
    </source>
</evidence>
<dbReference type="Proteomes" id="UP001361239">
    <property type="component" value="Unassembled WGS sequence"/>
</dbReference>
<sequence>MVKKPETLSREDRLAAKLRENLKRRKVQARALEGEDKAALPKAPPKS</sequence>
<gene>
    <name evidence="2" type="ORF">WG901_11505</name>
</gene>
<protein>
    <submittedName>
        <fullName evidence="2">Uncharacterized protein</fullName>
    </submittedName>
</protein>
<accession>A0ABU8RW65</accession>
<evidence type="ECO:0000313" key="2">
    <source>
        <dbReference type="EMBL" id="MEJ5977266.1"/>
    </source>
</evidence>
<proteinExistence type="predicted"/>
<comment type="caution">
    <text evidence="2">The sequence shown here is derived from an EMBL/GenBank/DDBJ whole genome shotgun (WGS) entry which is preliminary data.</text>
</comment>
<organism evidence="2 3">
    <name type="scientific">Novosphingobium anseongense</name>
    <dbReference type="NCBI Taxonomy" id="3133436"/>
    <lineage>
        <taxon>Bacteria</taxon>
        <taxon>Pseudomonadati</taxon>
        <taxon>Pseudomonadota</taxon>
        <taxon>Alphaproteobacteria</taxon>
        <taxon>Sphingomonadales</taxon>
        <taxon>Sphingomonadaceae</taxon>
        <taxon>Novosphingobium</taxon>
    </lineage>
</organism>